<feature type="transmembrane region" description="Helical" evidence="5">
    <location>
        <begin position="7"/>
        <end position="25"/>
    </location>
</feature>
<keyword evidence="1" id="KW-1003">Cell membrane</keyword>
<dbReference type="GO" id="GO:0005886">
    <property type="term" value="C:plasma membrane"/>
    <property type="evidence" value="ECO:0007669"/>
    <property type="project" value="InterPro"/>
</dbReference>
<accession>A0A7W1WYB8</accession>
<evidence type="ECO:0000259" key="6">
    <source>
        <dbReference type="Pfam" id="PF06305"/>
    </source>
</evidence>
<evidence type="ECO:0000256" key="2">
    <source>
        <dbReference type="ARBA" id="ARBA00022692"/>
    </source>
</evidence>
<name>A0A7W1WYB8_9GAMM</name>
<keyword evidence="8" id="KW-1185">Reference proteome</keyword>
<keyword evidence="3 5" id="KW-1133">Transmembrane helix</keyword>
<organism evidence="7 8">
    <name type="scientific">Marinobacterium marinum</name>
    <dbReference type="NCBI Taxonomy" id="2756129"/>
    <lineage>
        <taxon>Bacteria</taxon>
        <taxon>Pseudomonadati</taxon>
        <taxon>Pseudomonadota</taxon>
        <taxon>Gammaproteobacteria</taxon>
        <taxon>Oceanospirillales</taxon>
        <taxon>Oceanospirillaceae</taxon>
        <taxon>Marinobacterium</taxon>
    </lineage>
</organism>
<protein>
    <submittedName>
        <fullName evidence="7">LapA family protein</fullName>
    </submittedName>
</protein>
<keyword evidence="4 5" id="KW-0472">Membrane</keyword>
<dbReference type="InterPro" id="IPR010445">
    <property type="entry name" value="LapA_dom"/>
</dbReference>
<feature type="domain" description="Lipopolysaccharide assembly protein A" evidence="6">
    <location>
        <begin position="27"/>
        <end position="89"/>
    </location>
</feature>
<proteinExistence type="predicted"/>
<dbReference type="Proteomes" id="UP000538931">
    <property type="component" value="Unassembled WGS sequence"/>
</dbReference>
<gene>
    <name evidence="7" type="ORF">H1S06_08985</name>
</gene>
<evidence type="ECO:0000313" key="7">
    <source>
        <dbReference type="EMBL" id="MBA4502494.1"/>
    </source>
</evidence>
<dbReference type="EMBL" id="JACEMT010000046">
    <property type="protein sequence ID" value="MBA4502494.1"/>
    <property type="molecule type" value="Genomic_DNA"/>
</dbReference>
<keyword evidence="2 5" id="KW-0812">Transmembrane</keyword>
<feature type="transmembrane region" description="Helical" evidence="5">
    <location>
        <begin position="45"/>
        <end position="71"/>
    </location>
</feature>
<evidence type="ECO:0000313" key="8">
    <source>
        <dbReference type="Proteomes" id="UP000538931"/>
    </source>
</evidence>
<evidence type="ECO:0000256" key="1">
    <source>
        <dbReference type="ARBA" id="ARBA00022475"/>
    </source>
</evidence>
<evidence type="ECO:0000256" key="5">
    <source>
        <dbReference type="SAM" id="Phobius"/>
    </source>
</evidence>
<dbReference type="Pfam" id="PF06305">
    <property type="entry name" value="LapA_dom"/>
    <property type="match status" value="1"/>
</dbReference>
<dbReference type="AlphaFoldDB" id="A0A7W1WYB8"/>
<dbReference type="RefSeq" id="WP_181739335.1">
    <property type="nucleotide sequence ID" value="NZ_JACEMT010000046.1"/>
</dbReference>
<evidence type="ECO:0000256" key="3">
    <source>
        <dbReference type="ARBA" id="ARBA00022989"/>
    </source>
</evidence>
<reference evidence="7 8" key="1">
    <citation type="submission" date="2020-07" db="EMBL/GenBank/DDBJ databases">
        <title>Bacterium isolated from marien macroalgae.</title>
        <authorList>
            <person name="Zhu K."/>
            <person name="Lu D."/>
            <person name="Du Z."/>
        </authorList>
    </citation>
    <scope>NUCLEOTIDE SEQUENCE [LARGE SCALE GENOMIC DNA]</scope>
    <source>
        <strain evidence="7 8">3-1745</strain>
    </source>
</reference>
<comment type="caution">
    <text evidence="7">The sequence shown here is derived from an EMBL/GenBank/DDBJ whole genome shotgun (WGS) entry which is preliminary data.</text>
</comment>
<evidence type="ECO:0000256" key="4">
    <source>
        <dbReference type="ARBA" id="ARBA00023136"/>
    </source>
</evidence>
<sequence>MNWLKKLILTLLALIVIGIGILFTIHNTQPVSIDLVFFVLPEASLSLWLIAVFVLGGACGMFLSAFTLLALKTRLSSSRRKEQAFRKELDQLRTAGLKNAN</sequence>